<evidence type="ECO:0000313" key="1">
    <source>
        <dbReference type="EMBL" id="CAH2399890.1"/>
    </source>
</evidence>
<protein>
    <submittedName>
        <fullName evidence="1">Uncharacterized protein</fullName>
    </submittedName>
</protein>
<proteinExistence type="predicted"/>
<keyword evidence="2" id="KW-1185">Reference proteome</keyword>
<reference evidence="1 2" key="1">
    <citation type="submission" date="2022-03" db="EMBL/GenBank/DDBJ databases">
        <authorList>
            <person name="Brunel B."/>
        </authorList>
    </citation>
    <scope>NUCLEOTIDE SEQUENCE [LARGE SCALE GENOMIC DNA]</scope>
    <source>
        <strain evidence="1">STM5069sample</strain>
    </source>
</reference>
<dbReference type="Proteomes" id="UP001153050">
    <property type="component" value="Unassembled WGS sequence"/>
</dbReference>
<evidence type="ECO:0000313" key="2">
    <source>
        <dbReference type="Proteomes" id="UP001153050"/>
    </source>
</evidence>
<sequence>MSPWSERTNVESAARLRGLTLRASNASTSCSDGIDGAVPGRVTEMPATARSGPLAAVPPADLFTRFVGTSVEEGSDFLPVDAVIAVLVDGGEYPLDKILNLGLRKRAIAVGVDYGEHHSHPCAMHLPAPHMAPLRPAKIAMPTVATSPFCSGAAMLLPSLLQHLSHHLTHHLAHGVFGWPAWL</sequence>
<dbReference type="EMBL" id="CAKXZT010000117">
    <property type="protein sequence ID" value="CAH2399890.1"/>
    <property type="molecule type" value="Genomic_DNA"/>
</dbReference>
<comment type="caution">
    <text evidence="1">The sequence shown here is derived from an EMBL/GenBank/DDBJ whole genome shotgun (WGS) entry which is preliminary data.</text>
</comment>
<name>A0ABN8JRP5_9HYPH</name>
<accession>A0ABN8JRP5</accession>
<gene>
    <name evidence="1" type="ORF">MES5069_230221</name>
</gene>
<organism evidence="1 2">
    <name type="scientific">Mesorhizobium escarrei</name>
    <dbReference type="NCBI Taxonomy" id="666018"/>
    <lineage>
        <taxon>Bacteria</taxon>
        <taxon>Pseudomonadati</taxon>
        <taxon>Pseudomonadota</taxon>
        <taxon>Alphaproteobacteria</taxon>
        <taxon>Hyphomicrobiales</taxon>
        <taxon>Phyllobacteriaceae</taxon>
        <taxon>Mesorhizobium</taxon>
    </lineage>
</organism>